<feature type="chain" id="PRO_5019186138" description="Lipoprotein" evidence="1">
    <location>
        <begin position="28"/>
        <end position="177"/>
    </location>
</feature>
<name>A0A419RQI1_9SPHN</name>
<dbReference type="EMBL" id="RAHX01000001">
    <property type="protein sequence ID" value="RJY08053.1"/>
    <property type="molecule type" value="Genomic_DNA"/>
</dbReference>
<evidence type="ECO:0008006" key="4">
    <source>
        <dbReference type="Google" id="ProtNLM"/>
    </source>
</evidence>
<evidence type="ECO:0000313" key="3">
    <source>
        <dbReference type="Proteomes" id="UP000285232"/>
    </source>
</evidence>
<protein>
    <recommendedName>
        <fullName evidence="4">Lipoprotein</fullName>
    </recommendedName>
</protein>
<organism evidence="2 3">
    <name type="scientific">Aurantiacibacter aquimixticola</name>
    <dbReference type="NCBI Taxonomy" id="1958945"/>
    <lineage>
        <taxon>Bacteria</taxon>
        <taxon>Pseudomonadati</taxon>
        <taxon>Pseudomonadota</taxon>
        <taxon>Alphaproteobacteria</taxon>
        <taxon>Sphingomonadales</taxon>
        <taxon>Erythrobacteraceae</taxon>
        <taxon>Aurantiacibacter</taxon>
    </lineage>
</organism>
<dbReference type="OrthoDB" id="5348860at2"/>
<feature type="signal peptide" evidence="1">
    <location>
        <begin position="1"/>
        <end position="27"/>
    </location>
</feature>
<comment type="caution">
    <text evidence="2">The sequence shown here is derived from an EMBL/GenBank/DDBJ whole genome shotgun (WGS) entry which is preliminary data.</text>
</comment>
<evidence type="ECO:0000256" key="1">
    <source>
        <dbReference type="SAM" id="SignalP"/>
    </source>
</evidence>
<keyword evidence="3" id="KW-1185">Reference proteome</keyword>
<evidence type="ECO:0000313" key="2">
    <source>
        <dbReference type="EMBL" id="RJY08053.1"/>
    </source>
</evidence>
<dbReference type="Proteomes" id="UP000285232">
    <property type="component" value="Unassembled WGS sequence"/>
</dbReference>
<dbReference type="PROSITE" id="PS51257">
    <property type="entry name" value="PROKAR_LIPOPROTEIN"/>
    <property type="match status" value="1"/>
</dbReference>
<reference evidence="2 3" key="1">
    <citation type="journal article" date="2017" name="Int. J. Syst. Evol. Microbiol.">
        <title>Erythrobacter aquimixticola sp. nov., isolated from the junction between the ocean and a freshwater spring.</title>
        <authorList>
            <person name="Park S."/>
            <person name="Jung Y.T."/>
            <person name="Choi S.J."/>
            <person name="Yoon J.H."/>
        </authorList>
    </citation>
    <scope>NUCLEOTIDE SEQUENCE [LARGE SCALE GENOMIC DNA]</scope>
    <source>
        <strain evidence="2 3">JSSK-14</strain>
    </source>
</reference>
<proteinExistence type="predicted"/>
<dbReference type="AlphaFoldDB" id="A0A419RQI1"/>
<gene>
    <name evidence="2" type="ORF">D6201_00585</name>
</gene>
<accession>A0A419RQI1</accession>
<keyword evidence="1" id="KW-0732">Signal</keyword>
<sequence>MKTNFFKVLVASLPAFLLAGCSTIGFGGDDDRSVDRGAIEDALIERFGREGEIDYAMVSYDLDDDGRDEAIVHIRSNYYCGSGGCNALVLTPDFNGYRIVMDATVTRTPIAVLDSETRGWSDLVVAYGGGGRDYGRALMRFDGLSYPGNPTVAPAERTSRRGDVLISEDPDYRELVD</sequence>
<dbReference type="RefSeq" id="WP_120046943.1">
    <property type="nucleotide sequence ID" value="NZ_RAHX01000001.1"/>
</dbReference>